<evidence type="ECO:0000256" key="1">
    <source>
        <dbReference type="ARBA" id="ARBA00018672"/>
    </source>
</evidence>
<comment type="caution">
    <text evidence="8">Lacks conserved residue(s) required for the propagation of feature annotation.</text>
</comment>
<evidence type="ECO:0000256" key="9">
    <source>
        <dbReference type="PROSITE-ProRule" id="PRU01091"/>
    </source>
</evidence>
<proteinExistence type="predicted"/>
<dbReference type="InterPro" id="IPR001789">
    <property type="entry name" value="Sig_transdc_resp-reg_receiver"/>
</dbReference>
<dbReference type="Gene3D" id="1.10.10.10">
    <property type="entry name" value="Winged helix-like DNA-binding domain superfamily/Winged helix DNA-binding domain"/>
    <property type="match status" value="1"/>
</dbReference>
<protein>
    <recommendedName>
        <fullName evidence="1">Stage 0 sporulation protein A homolog</fullName>
    </recommendedName>
</protein>
<keyword evidence="4" id="KW-0805">Transcription regulation</keyword>
<evidence type="ECO:0000256" key="5">
    <source>
        <dbReference type="ARBA" id="ARBA00023125"/>
    </source>
</evidence>
<dbReference type="InterPro" id="IPR036388">
    <property type="entry name" value="WH-like_DNA-bd_sf"/>
</dbReference>
<dbReference type="InterPro" id="IPR011006">
    <property type="entry name" value="CheY-like_superfamily"/>
</dbReference>
<keyword evidence="13" id="KW-1185">Reference proteome</keyword>
<dbReference type="SUPFAM" id="SSF46894">
    <property type="entry name" value="C-terminal effector domain of the bipartite response regulators"/>
    <property type="match status" value="1"/>
</dbReference>
<evidence type="ECO:0000256" key="3">
    <source>
        <dbReference type="ARBA" id="ARBA00023012"/>
    </source>
</evidence>
<keyword evidence="3" id="KW-0902">Two-component regulatory system</keyword>
<dbReference type="Pfam" id="PF00486">
    <property type="entry name" value="Trans_reg_C"/>
    <property type="match status" value="1"/>
</dbReference>
<comment type="function">
    <text evidence="7">May play the central regulatory role in sporulation. It may be an element of the effector pathway responsible for the activation of sporulation genes in response to nutritional stress. Spo0A may act in concert with spo0H (a sigma factor) to control the expression of some genes that are critical to the sporulation process.</text>
</comment>
<dbReference type="SMART" id="SM00862">
    <property type="entry name" value="Trans_reg_C"/>
    <property type="match status" value="1"/>
</dbReference>
<organism evidence="12 13">
    <name type="scientific">Ohessyouella blattaphilus</name>
    <dbReference type="NCBI Taxonomy" id="2949333"/>
    <lineage>
        <taxon>Bacteria</taxon>
        <taxon>Bacillati</taxon>
        <taxon>Bacillota</taxon>
        <taxon>Clostridia</taxon>
        <taxon>Lachnospirales</taxon>
        <taxon>Lachnospiraceae</taxon>
        <taxon>Ohessyouella</taxon>
    </lineage>
</organism>
<keyword evidence="6" id="KW-0804">Transcription</keyword>
<evidence type="ECO:0000259" key="10">
    <source>
        <dbReference type="PROSITE" id="PS50110"/>
    </source>
</evidence>
<evidence type="ECO:0000256" key="6">
    <source>
        <dbReference type="ARBA" id="ARBA00023163"/>
    </source>
</evidence>
<evidence type="ECO:0000313" key="12">
    <source>
        <dbReference type="EMBL" id="MCP1109571.1"/>
    </source>
</evidence>
<evidence type="ECO:0000256" key="4">
    <source>
        <dbReference type="ARBA" id="ARBA00023015"/>
    </source>
</evidence>
<accession>A0ABT1EFS7</accession>
<dbReference type="PROSITE" id="PS50110">
    <property type="entry name" value="RESPONSE_REGULATORY"/>
    <property type="match status" value="1"/>
</dbReference>
<dbReference type="InterPro" id="IPR016032">
    <property type="entry name" value="Sig_transdc_resp-reg_C-effctor"/>
</dbReference>
<evidence type="ECO:0000256" key="7">
    <source>
        <dbReference type="ARBA" id="ARBA00024867"/>
    </source>
</evidence>
<dbReference type="Proteomes" id="UP001523565">
    <property type="component" value="Unassembled WGS sequence"/>
</dbReference>
<sequence length="224" mass="25787">MHKILILDSNTEYARQLGKELEKENFEITLSDDSAKAIVMYVKTLFDIVITYKGMEGLDGVKVLESIREINPYVKTILLTDDYDDAMEMLTIDKEIDVYFHREKRRDVLVKQIHHIIDNLRYHKANGAGRLVSAEEGILVDAEAHTVFKNGKIVGLTRKEYELLCLLLSNKGKALSRKEIIDNIWANSVEKVSIRAIDGYVKHLRKKLKIMSVESVRGYGYVWN</sequence>
<comment type="caution">
    <text evidence="12">The sequence shown here is derived from an EMBL/GenBank/DDBJ whole genome shotgun (WGS) entry which is preliminary data.</text>
</comment>
<feature type="domain" description="Response regulatory" evidence="10">
    <location>
        <begin position="3"/>
        <end position="117"/>
    </location>
</feature>
<keyword evidence="5 9" id="KW-0238">DNA-binding</keyword>
<keyword evidence="2" id="KW-0597">Phosphoprotein</keyword>
<dbReference type="PANTHER" id="PTHR48111">
    <property type="entry name" value="REGULATOR OF RPOS"/>
    <property type="match status" value="1"/>
</dbReference>
<name>A0ABT1EFS7_9FIRM</name>
<evidence type="ECO:0000256" key="2">
    <source>
        <dbReference type="ARBA" id="ARBA00022553"/>
    </source>
</evidence>
<feature type="domain" description="OmpR/PhoB-type" evidence="11">
    <location>
        <begin position="129"/>
        <end position="224"/>
    </location>
</feature>
<dbReference type="PANTHER" id="PTHR48111:SF1">
    <property type="entry name" value="TWO-COMPONENT RESPONSE REGULATOR ORR33"/>
    <property type="match status" value="1"/>
</dbReference>
<gene>
    <name evidence="12" type="ORF">NK118_04810</name>
</gene>
<evidence type="ECO:0000313" key="13">
    <source>
        <dbReference type="Proteomes" id="UP001523565"/>
    </source>
</evidence>
<dbReference type="CDD" id="cd00383">
    <property type="entry name" value="trans_reg_C"/>
    <property type="match status" value="1"/>
</dbReference>
<dbReference type="Pfam" id="PF00072">
    <property type="entry name" value="Response_reg"/>
    <property type="match status" value="1"/>
</dbReference>
<reference evidence="12 13" key="1">
    <citation type="journal article" date="2022" name="Genome Biol. Evol.">
        <title>Host diet, physiology and behaviors set the stage for Lachnospiraceae cladogenesis.</title>
        <authorList>
            <person name="Vera-Ponce De Leon A."/>
            <person name="Schneider M."/>
            <person name="Jahnes B.C."/>
            <person name="Sadowski V."/>
            <person name="Camuy-Velez L.A."/>
            <person name="Duan J."/>
            <person name="Sabree Z.L."/>
        </authorList>
    </citation>
    <scope>NUCLEOTIDE SEQUENCE [LARGE SCALE GENOMIC DNA]</scope>
    <source>
        <strain evidence="12 13">PAL227</strain>
    </source>
</reference>
<dbReference type="RefSeq" id="WP_262068474.1">
    <property type="nucleotide sequence ID" value="NZ_JAMXOC010000004.1"/>
</dbReference>
<feature type="DNA-binding region" description="OmpR/PhoB-type" evidence="9">
    <location>
        <begin position="129"/>
        <end position="224"/>
    </location>
</feature>
<dbReference type="EMBL" id="JAMZFV010000004">
    <property type="protein sequence ID" value="MCP1109571.1"/>
    <property type="molecule type" value="Genomic_DNA"/>
</dbReference>
<dbReference type="PROSITE" id="PS51755">
    <property type="entry name" value="OMPR_PHOB"/>
    <property type="match status" value="1"/>
</dbReference>
<evidence type="ECO:0000259" key="11">
    <source>
        <dbReference type="PROSITE" id="PS51755"/>
    </source>
</evidence>
<evidence type="ECO:0000256" key="8">
    <source>
        <dbReference type="PROSITE-ProRule" id="PRU00169"/>
    </source>
</evidence>
<dbReference type="InterPro" id="IPR039420">
    <property type="entry name" value="WalR-like"/>
</dbReference>
<dbReference type="SMART" id="SM00448">
    <property type="entry name" value="REC"/>
    <property type="match status" value="1"/>
</dbReference>
<dbReference type="SUPFAM" id="SSF52172">
    <property type="entry name" value="CheY-like"/>
    <property type="match status" value="1"/>
</dbReference>
<dbReference type="Gene3D" id="3.40.50.2300">
    <property type="match status" value="1"/>
</dbReference>
<dbReference type="InterPro" id="IPR001867">
    <property type="entry name" value="OmpR/PhoB-type_DNA-bd"/>
</dbReference>